<reference evidence="1 2" key="1">
    <citation type="submission" date="2013-12" db="EMBL/GenBank/DDBJ databases">
        <title>Ecological redundancy of diverse viral populations within a natural community.</title>
        <authorList>
            <person name="Gregory A.C."/>
            <person name="LaButti K."/>
            <person name="Copeland A."/>
            <person name="Woyke T."/>
            <person name="Sullivan M.B."/>
        </authorList>
    </citation>
    <scope>NUCLEOTIDE SEQUENCE [LARGE SCALE GENOMIC DNA]</scope>
    <source>
        <strain evidence="1">Syn7803US23</strain>
    </source>
</reference>
<gene>
    <name evidence="1" type="ORF">Syn7803US23_76</name>
</gene>
<evidence type="ECO:0000313" key="1">
    <source>
        <dbReference type="EMBL" id="AIX28420.1"/>
    </source>
</evidence>
<protein>
    <submittedName>
        <fullName evidence="1">Uncharacterized protein</fullName>
    </submittedName>
</protein>
<dbReference type="Proteomes" id="UP000185285">
    <property type="component" value="Segment"/>
</dbReference>
<organism evidence="1 2">
    <name type="scientific">Synechococcus phage ACG-2014j</name>
    <dbReference type="NCBI Taxonomy" id="1493514"/>
    <lineage>
        <taxon>Viruses</taxon>
        <taxon>Duplodnaviria</taxon>
        <taxon>Heunggongvirae</taxon>
        <taxon>Uroviricota</taxon>
        <taxon>Caudoviricetes</taxon>
        <taxon>Pantevenvirales</taxon>
        <taxon>Kyanoviridae</taxon>
        <taxon>Potamoivirus</taxon>
        <taxon>Potamoivirus tusconj</taxon>
    </lineage>
</organism>
<evidence type="ECO:0000313" key="2">
    <source>
        <dbReference type="Proteomes" id="UP000185285"/>
    </source>
</evidence>
<dbReference type="EMBL" id="KJ019089">
    <property type="protein sequence ID" value="AIX28420.1"/>
    <property type="molecule type" value="Genomic_DNA"/>
</dbReference>
<accession>A0A0E3FJX8</accession>
<name>A0A0E3FJX8_9CAUD</name>
<keyword evidence="2" id="KW-1185">Reference proteome</keyword>
<proteinExistence type="predicted"/>
<sequence length="38" mass="4492">MYRRPTESDYESLSETLDYLHNNVEGIKKDLLHVARVV</sequence>